<dbReference type="SUPFAM" id="SSF53850">
    <property type="entry name" value="Periplasmic binding protein-like II"/>
    <property type="match status" value="1"/>
</dbReference>
<dbReference type="GO" id="GO:0015276">
    <property type="term" value="F:ligand-gated monoatomic ion channel activity"/>
    <property type="evidence" value="ECO:0007669"/>
    <property type="project" value="InterPro"/>
</dbReference>
<evidence type="ECO:0000256" key="2">
    <source>
        <dbReference type="ARBA" id="ARBA00008685"/>
    </source>
</evidence>
<keyword evidence="3" id="KW-1003">Cell membrane</keyword>
<dbReference type="PANTHER" id="PTHR42643:SF33">
    <property type="entry name" value="GLUTAMATE RECEPTOR 2-LIKE PROTEIN"/>
    <property type="match status" value="1"/>
</dbReference>
<dbReference type="KEGG" id="csol:105365509"/>
<dbReference type="Proteomes" id="UP000695007">
    <property type="component" value="Unplaced"/>
</dbReference>
<dbReference type="GO" id="GO:0005886">
    <property type="term" value="C:plasma membrane"/>
    <property type="evidence" value="ECO:0007669"/>
    <property type="project" value="UniProtKB-SubCell"/>
</dbReference>
<keyword evidence="11" id="KW-1185">Reference proteome</keyword>
<keyword evidence="6 9" id="KW-0472">Membrane</keyword>
<feature type="transmembrane region" description="Helical" evidence="9">
    <location>
        <begin position="301"/>
        <end position="319"/>
    </location>
</feature>
<evidence type="ECO:0000256" key="4">
    <source>
        <dbReference type="ARBA" id="ARBA00022692"/>
    </source>
</evidence>
<dbReference type="InterPro" id="IPR001320">
    <property type="entry name" value="Iontro_rcpt_C"/>
</dbReference>
<evidence type="ECO:0000256" key="8">
    <source>
        <dbReference type="ARBA" id="ARBA00023180"/>
    </source>
</evidence>
<organism evidence="11 12">
    <name type="scientific">Ceratosolen solmsi marchali</name>
    <dbReference type="NCBI Taxonomy" id="326594"/>
    <lineage>
        <taxon>Eukaryota</taxon>
        <taxon>Metazoa</taxon>
        <taxon>Ecdysozoa</taxon>
        <taxon>Arthropoda</taxon>
        <taxon>Hexapoda</taxon>
        <taxon>Insecta</taxon>
        <taxon>Pterygota</taxon>
        <taxon>Neoptera</taxon>
        <taxon>Endopterygota</taxon>
        <taxon>Hymenoptera</taxon>
        <taxon>Apocrita</taxon>
        <taxon>Proctotrupomorpha</taxon>
        <taxon>Chalcidoidea</taxon>
        <taxon>Agaonidae</taxon>
        <taxon>Agaoninae</taxon>
        <taxon>Ceratosolen</taxon>
    </lineage>
</organism>
<evidence type="ECO:0000256" key="5">
    <source>
        <dbReference type="ARBA" id="ARBA00022989"/>
    </source>
</evidence>
<dbReference type="PANTHER" id="PTHR42643">
    <property type="entry name" value="IONOTROPIC RECEPTOR 20A-RELATED"/>
    <property type="match status" value="1"/>
</dbReference>
<evidence type="ECO:0000256" key="3">
    <source>
        <dbReference type="ARBA" id="ARBA00022475"/>
    </source>
</evidence>
<dbReference type="Gene3D" id="3.40.190.10">
    <property type="entry name" value="Periplasmic binding protein-like II"/>
    <property type="match status" value="1"/>
</dbReference>
<keyword evidence="5 9" id="KW-1133">Transmembrane helix</keyword>
<keyword evidence="7" id="KW-0675">Receptor</keyword>
<name>A0AAJ7DZD5_9HYME</name>
<accession>A0AAJ7DZD5</accession>
<dbReference type="Gene3D" id="1.10.287.70">
    <property type="match status" value="1"/>
</dbReference>
<comment type="similarity">
    <text evidence="2">Belongs to the glutamate-gated ion channel (TC 1.A.10.1) family.</text>
</comment>
<dbReference type="GO" id="GO:0050906">
    <property type="term" value="P:detection of stimulus involved in sensory perception"/>
    <property type="evidence" value="ECO:0007669"/>
    <property type="project" value="UniProtKB-ARBA"/>
</dbReference>
<keyword evidence="4 9" id="KW-0812">Transmembrane</keyword>
<evidence type="ECO:0000256" key="9">
    <source>
        <dbReference type="SAM" id="Phobius"/>
    </source>
</evidence>
<dbReference type="GeneID" id="105365509"/>
<evidence type="ECO:0000256" key="7">
    <source>
        <dbReference type="ARBA" id="ARBA00023170"/>
    </source>
</evidence>
<evidence type="ECO:0000256" key="1">
    <source>
        <dbReference type="ARBA" id="ARBA00004651"/>
    </source>
</evidence>
<dbReference type="AlphaFoldDB" id="A0AAJ7DZD5"/>
<protein>
    <submittedName>
        <fullName evidence="12">Glutamate receptor ionotropic, kainate 2-like</fullName>
    </submittedName>
</protein>
<evidence type="ECO:0000256" key="6">
    <source>
        <dbReference type="ARBA" id="ARBA00023136"/>
    </source>
</evidence>
<proteinExistence type="inferred from homology"/>
<evidence type="ECO:0000313" key="12">
    <source>
        <dbReference type="RefSeq" id="XP_011502004.1"/>
    </source>
</evidence>
<evidence type="ECO:0000313" key="11">
    <source>
        <dbReference type="Proteomes" id="UP000695007"/>
    </source>
</evidence>
<feature type="domain" description="Ionotropic glutamate receptor C-terminal" evidence="10">
    <location>
        <begin position="299"/>
        <end position="567"/>
    </location>
</feature>
<feature type="transmembrane region" description="Helical" evidence="9">
    <location>
        <begin position="556"/>
        <end position="575"/>
    </location>
</feature>
<dbReference type="Pfam" id="PF00060">
    <property type="entry name" value="Lig_chan"/>
    <property type="match status" value="1"/>
</dbReference>
<gene>
    <name evidence="12" type="primary">LOC105365509</name>
</gene>
<dbReference type="InterPro" id="IPR052192">
    <property type="entry name" value="Insect_Ionotropic_Sensory_Rcpt"/>
</dbReference>
<keyword evidence="8" id="KW-0325">Glycoprotein</keyword>
<feature type="transmembrane region" description="Helical" evidence="9">
    <location>
        <begin position="368"/>
        <end position="392"/>
    </location>
</feature>
<dbReference type="RefSeq" id="XP_011502004.1">
    <property type="nucleotide sequence ID" value="XM_011503702.1"/>
</dbReference>
<reference evidence="12" key="1">
    <citation type="submission" date="2025-08" db="UniProtKB">
        <authorList>
            <consortium name="RefSeq"/>
        </authorList>
    </citation>
    <scope>IDENTIFICATION</scope>
</reference>
<feature type="transmembrane region" description="Helical" evidence="9">
    <location>
        <begin position="265"/>
        <end position="281"/>
    </location>
</feature>
<comment type="subcellular location">
    <subcellularLocation>
        <location evidence="1">Cell membrane</location>
        <topology evidence="1">Multi-pass membrane protein</topology>
    </subcellularLocation>
</comment>
<sequence>MLMNLQDDSTSLFSTVLTSVTAFDCSTDDDRFQLLRTLSKTFLPSNVLNIRQNWNRVREIAWEFGYEGQDIPGDAHQLLLILNLDCPDSKEFLYRLNREMLFAAPFKWLMDIYPDSEVIIWRQSTGQVLSIYWTGSSGRYIIEDRGYWIWETKRLVVKDKNIASRRRKNLAGAQLKSCIVITNPDTINHLTDYQDRHIDSITKCNYPWVLHLVNILNATVTFKQTNTWGYQNSNGSWGGMIGMLQRDEIDFGGTGSFLVKERIGVIQYIALSTPTGIRFIFRRPPLSSISNLFKLPFRNSVWFSICALIILLVILQYPAMRLEWFQSINKQHEREPYPPNLSDDLLVIVGAVSQQGSWYEPRSVSTRIIVLMSLMAALNLYAAYTANIVALLQSTTTSIKSLKDLLESPLTLAAHDNVYNRYYFKSFKDPVRRAIFEERIEPRGTHKTNWYAIEDGIERIRHGQFAFHVELGCAYKIIQETFAEDEKCGFHEIDYFNVFDPHFIVRRRSPYLELLRVGGLLLQESGLRTRELTRLYTKKPVCSSSNRFLSVGLTECYGAFLTLFFGLLLAFGIFFTELLYIHVYVYKSWIQSSCYALLKFRSVQEKRSTLSCKHNIINSPC</sequence>
<evidence type="ECO:0000259" key="10">
    <source>
        <dbReference type="Pfam" id="PF00060"/>
    </source>
</evidence>